<dbReference type="InterPro" id="IPR037867">
    <property type="entry name" value="Swd2/WDR82"/>
</dbReference>
<dbReference type="Pfam" id="PF00400">
    <property type="entry name" value="WD40"/>
    <property type="match status" value="1"/>
</dbReference>
<evidence type="ECO:0000256" key="5">
    <source>
        <dbReference type="ARBA" id="ARBA00023242"/>
    </source>
</evidence>
<evidence type="ECO:0000256" key="2">
    <source>
        <dbReference type="ARBA" id="ARBA00005616"/>
    </source>
</evidence>
<evidence type="ECO:0000313" key="10">
    <source>
        <dbReference type="Proteomes" id="UP001180020"/>
    </source>
</evidence>
<organism evidence="9 10">
    <name type="scientific">Acorus calamus</name>
    <name type="common">Sweet flag</name>
    <dbReference type="NCBI Taxonomy" id="4465"/>
    <lineage>
        <taxon>Eukaryota</taxon>
        <taxon>Viridiplantae</taxon>
        <taxon>Streptophyta</taxon>
        <taxon>Embryophyta</taxon>
        <taxon>Tracheophyta</taxon>
        <taxon>Spermatophyta</taxon>
        <taxon>Magnoliopsida</taxon>
        <taxon>Liliopsida</taxon>
        <taxon>Acoraceae</taxon>
        <taxon>Acorus</taxon>
    </lineage>
</organism>
<keyword evidence="3 6" id="KW-0853">WD repeat</keyword>
<reference evidence="9" key="2">
    <citation type="submission" date="2023-06" db="EMBL/GenBank/DDBJ databases">
        <authorList>
            <person name="Ma L."/>
            <person name="Liu K.-W."/>
            <person name="Li Z."/>
            <person name="Hsiao Y.-Y."/>
            <person name="Qi Y."/>
            <person name="Fu T."/>
            <person name="Tang G."/>
            <person name="Zhang D."/>
            <person name="Sun W.-H."/>
            <person name="Liu D.-K."/>
            <person name="Li Y."/>
            <person name="Chen G.-Z."/>
            <person name="Liu X.-D."/>
            <person name="Liao X.-Y."/>
            <person name="Jiang Y.-T."/>
            <person name="Yu X."/>
            <person name="Hao Y."/>
            <person name="Huang J."/>
            <person name="Zhao X.-W."/>
            <person name="Ke S."/>
            <person name="Chen Y.-Y."/>
            <person name="Wu W.-L."/>
            <person name="Hsu J.-L."/>
            <person name="Lin Y.-F."/>
            <person name="Huang M.-D."/>
            <person name="Li C.-Y."/>
            <person name="Huang L."/>
            <person name="Wang Z.-W."/>
            <person name="Zhao X."/>
            <person name="Zhong W.-Y."/>
            <person name="Peng D.-H."/>
            <person name="Ahmad S."/>
            <person name="Lan S."/>
            <person name="Zhang J.-S."/>
            <person name="Tsai W.-C."/>
            <person name="Van De Peer Y."/>
            <person name="Liu Z.-J."/>
        </authorList>
    </citation>
    <scope>NUCLEOTIDE SEQUENCE</scope>
    <source>
        <strain evidence="9">CP</strain>
        <tissue evidence="9">Leaves</tissue>
    </source>
</reference>
<dbReference type="GO" id="GO:0003682">
    <property type="term" value="F:chromatin binding"/>
    <property type="evidence" value="ECO:0007669"/>
    <property type="project" value="TreeGrafter"/>
</dbReference>
<dbReference type="InterPro" id="IPR024977">
    <property type="entry name" value="Apc4-like_WD40_dom"/>
</dbReference>
<dbReference type="InterPro" id="IPR015943">
    <property type="entry name" value="WD40/YVTN_repeat-like_dom_sf"/>
</dbReference>
<evidence type="ECO:0000259" key="8">
    <source>
        <dbReference type="Pfam" id="PF12894"/>
    </source>
</evidence>
<dbReference type="SUPFAM" id="SSF50978">
    <property type="entry name" value="WD40 repeat-like"/>
    <property type="match status" value="1"/>
</dbReference>
<evidence type="ECO:0000256" key="4">
    <source>
        <dbReference type="ARBA" id="ARBA00022737"/>
    </source>
</evidence>
<keyword evidence="4" id="KW-0677">Repeat</keyword>
<keyword evidence="10" id="KW-1185">Reference proteome</keyword>
<proteinExistence type="inferred from homology"/>
<dbReference type="InterPro" id="IPR001680">
    <property type="entry name" value="WD40_rpt"/>
</dbReference>
<dbReference type="Gene3D" id="2.130.10.10">
    <property type="entry name" value="YVTN repeat-like/Quinoprotein amine dehydrogenase"/>
    <property type="match status" value="1"/>
</dbReference>
<name>A0AAV9F8R7_ACOCL</name>
<keyword evidence="5" id="KW-0539">Nucleus</keyword>
<dbReference type="AlphaFoldDB" id="A0AAV9F8R7"/>
<dbReference type="GO" id="GO:0016070">
    <property type="term" value="P:RNA metabolic process"/>
    <property type="evidence" value="ECO:0007669"/>
    <property type="project" value="UniProtKB-ARBA"/>
</dbReference>
<dbReference type="SMART" id="SM00320">
    <property type="entry name" value="WD40"/>
    <property type="match status" value="3"/>
</dbReference>
<reference evidence="9" key="1">
    <citation type="journal article" date="2023" name="Nat. Commun.">
        <title>Diploid and tetraploid genomes of Acorus and the evolution of monocots.</title>
        <authorList>
            <person name="Ma L."/>
            <person name="Liu K.W."/>
            <person name="Li Z."/>
            <person name="Hsiao Y.Y."/>
            <person name="Qi Y."/>
            <person name="Fu T."/>
            <person name="Tang G.D."/>
            <person name="Zhang D."/>
            <person name="Sun W.H."/>
            <person name="Liu D.K."/>
            <person name="Li Y."/>
            <person name="Chen G.Z."/>
            <person name="Liu X.D."/>
            <person name="Liao X.Y."/>
            <person name="Jiang Y.T."/>
            <person name="Yu X."/>
            <person name="Hao Y."/>
            <person name="Huang J."/>
            <person name="Zhao X.W."/>
            <person name="Ke S."/>
            <person name="Chen Y.Y."/>
            <person name="Wu W.L."/>
            <person name="Hsu J.L."/>
            <person name="Lin Y.F."/>
            <person name="Huang M.D."/>
            <person name="Li C.Y."/>
            <person name="Huang L."/>
            <person name="Wang Z.W."/>
            <person name="Zhao X."/>
            <person name="Zhong W.Y."/>
            <person name="Peng D.H."/>
            <person name="Ahmad S."/>
            <person name="Lan S."/>
            <person name="Zhang J.S."/>
            <person name="Tsai W.C."/>
            <person name="Van de Peer Y."/>
            <person name="Liu Z.J."/>
        </authorList>
    </citation>
    <scope>NUCLEOTIDE SEQUENCE</scope>
    <source>
        <strain evidence="9">CP</strain>
    </source>
</reference>
<evidence type="ECO:0000256" key="1">
    <source>
        <dbReference type="ARBA" id="ARBA00004123"/>
    </source>
</evidence>
<comment type="subcellular location">
    <subcellularLocation>
        <location evidence="1">Nucleus</location>
    </subcellularLocation>
</comment>
<dbReference type="Proteomes" id="UP001180020">
    <property type="component" value="Unassembled WGS sequence"/>
</dbReference>
<dbReference type="PROSITE" id="PS50294">
    <property type="entry name" value="WD_REPEATS_REGION"/>
    <property type="match status" value="1"/>
</dbReference>
<evidence type="ECO:0000313" key="9">
    <source>
        <dbReference type="EMBL" id="KAK1322301.1"/>
    </source>
</evidence>
<dbReference type="PANTHER" id="PTHR19861:SF0">
    <property type="entry name" value="WD REPEAT-CONTAINING PROTEIN 82"/>
    <property type="match status" value="1"/>
</dbReference>
<evidence type="ECO:0000256" key="3">
    <source>
        <dbReference type="ARBA" id="ARBA00022574"/>
    </source>
</evidence>
<dbReference type="InterPro" id="IPR036322">
    <property type="entry name" value="WD40_repeat_dom_sf"/>
</dbReference>
<feature type="repeat" description="WD" evidence="6">
    <location>
        <begin position="180"/>
        <end position="206"/>
    </location>
</feature>
<feature type="domain" description="Anaphase-promoting complex subunit 4-like WD40" evidence="8">
    <location>
        <begin position="121"/>
        <end position="170"/>
    </location>
</feature>
<evidence type="ECO:0000256" key="7">
    <source>
        <dbReference type="SAM" id="MobiDB-lite"/>
    </source>
</evidence>
<dbReference type="PANTHER" id="PTHR19861">
    <property type="entry name" value="WD40 REPEAT PROTEIN SWD2"/>
    <property type="match status" value="1"/>
</dbReference>
<dbReference type="PROSITE" id="PS50082">
    <property type="entry name" value="WD_REPEATS_2"/>
    <property type="match status" value="1"/>
</dbReference>
<accession>A0AAV9F8R7</accession>
<comment type="caution">
    <text evidence="9">The sequence shown here is derived from an EMBL/GenBank/DDBJ whole genome shotgun (WGS) entry which is preliminary data.</text>
</comment>
<feature type="region of interest" description="Disordered" evidence="7">
    <location>
        <begin position="1"/>
        <end position="32"/>
    </location>
</feature>
<gene>
    <name evidence="9" type="ORF">QJS10_CPA03g02184</name>
</gene>
<comment type="similarity">
    <text evidence="2">Belongs to the WD repeat SWD2 family.</text>
</comment>
<dbReference type="Pfam" id="PF12894">
    <property type="entry name" value="ANAPC4_WD40"/>
    <property type="match status" value="1"/>
</dbReference>
<sequence length="253" mass="27461">MLINPSPSSEARERKSNSKMPGGPSEREERVSMELTEEIVKSMEPGAAFRDYTINSKKYGVDLVCFTSHPTTVLYSSKNGWDELLLCHCVLEGNALSSGSLDRTVLLWDQRADKSQGPFDIFSVGGDDSEANVVKFSNDGRLMLLTTTDGHIHILDSFRGTAMSTYNVKPVSASSTLEASFSPDGAFVISGSGDGTVHVWSVRSGKVACWPCTAFEPPVIKWAPSSLMFATGSTELLFWVPDLSKLGSFVGMK</sequence>
<evidence type="ECO:0000256" key="6">
    <source>
        <dbReference type="PROSITE-ProRule" id="PRU00221"/>
    </source>
</evidence>
<dbReference type="EMBL" id="JAUJYO010000003">
    <property type="protein sequence ID" value="KAK1322301.1"/>
    <property type="molecule type" value="Genomic_DNA"/>
</dbReference>
<protein>
    <recommendedName>
        <fullName evidence="8">Anaphase-promoting complex subunit 4-like WD40 domain-containing protein</fullName>
    </recommendedName>
</protein>
<dbReference type="GO" id="GO:0048188">
    <property type="term" value="C:Set1C/COMPASS complex"/>
    <property type="evidence" value="ECO:0007669"/>
    <property type="project" value="TreeGrafter"/>
</dbReference>